<evidence type="ECO:0000313" key="1">
    <source>
        <dbReference type="EMBL" id="KAF6425197.1"/>
    </source>
</evidence>
<protein>
    <submittedName>
        <fullName evidence="1">Uncharacterized protein</fullName>
    </submittedName>
</protein>
<keyword evidence="2" id="KW-1185">Reference proteome</keyword>
<accession>A0A7J8DPN7</accession>
<reference evidence="1 2" key="1">
    <citation type="journal article" date="2020" name="Nature">
        <title>Six reference-quality genomes reveal evolution of bat adaptations.</title>
        <authorList>
            <person name="Jebb D."/>
            <person name="Huang Z."/>
            <person name="Pippel M."/>
            <person name="Hughes G.M."/>
            <person name="Lavrichenko K."/>
            <person name="Devanna P."/>
            <person name="Winkler S."/>
            <person name="Jermiin L.S."/>
            <person name="Skirmuntt E.C."/>
            <person name="Katzourakis A."/>
            <person name="Burkitt-Gray L."/>
            <person name="Ray D.A."/>
            <person name="Sullivan K.A.M."/>
            <person name="Roscito J.G."/>
            <person name="Kirilenko B.M."/>
            <person name="Davalos L.M."/>
            <person name="Corthals A.P."/>
            <person name="Power M.L."/>
            <person name="Jones G."/>
            <person name="Ransome R.D."/>
            <person name="Dechmann D.K.N."/>
            <person name="Locatelli A.G."/>
            <person name="Puechmaille S.J."/>
            <person name="Fedrigo O."/>
            <person name="Jarvis E.D."/>
            <person name="Hiller M."/>
            <person name="Vernes S.C."/>
            <person name="Myers E.W."/>
            <person name="Teeling E.C."/>
        </authorList>
    </citation>
    <scope>NUCLEOTIDE SEQUENCE [LARGE SCALE GENOMIC DNA]</scope>
    <source>
        <strain evidence="1">MMolMol1</strain>
        <tissue evidence="1">Muscle</tissue>
    </source>
</reference>
<sequence>MFYELVLFMWGSEGALLKSTCSSPPPSPSLPAANPCNILIYLLEKYILGTVSDRSMYVLAFKSLTVDRDCEPLLSTISCHATGKSLLFSWTVISRQNPFHSLHVVKSYPVFQGPPLFPFPGDLFLTTPSMVLFS</sequence>
<organism evidence="1 2">
    <name type="scientific">Molossus molossus</name>
    <name type="common">Pallas' mastiff bat</name>
    <name type="synonym">Vespertilio molossus</name>
    <dbReference type="NCBI Taxonomy" id="27622"/>
    <lineage>
        <taxon>Eukaryota</taxon>
        <taxon>Metazoa</taxon>
        <taxon>Chordata</taxon>
        <taxon>Craniata</taxon>
        <taxon>Vertebrata</taxon>
        <taxon>Euteleostomi</taxon>
        <taxon>Mammalia</taxon>
        <taxon>Eutheria</taxon>
        <taxon>Laurasiatheria</taxon>
        <taxon>Chiroptera</taxon>
        <taxon>Yangochiroptera</taxon>
        <taxon>Molossidae</taxon>
        <taxon>Molossus</taxon>
    </lineage>
</organism>
<dbReference type="AlphaFoldDB" id="A0A7J8DPN7"/>
<dbReference type="Proteomes" id="UP000550707">
    <property type="component" value="Unassembled WGS sequence"/>
</dbReference>
<gene>
    <name evidence="1" type="ORF">HJG59_009245</name>
</gene>
<proteinExistence type="predicted"/>
<dbReference type="InParanoid" id="A0A7J8DPN7"/>
<dbReference type="EMBL" id="JACASF010000017">
    <property type="protein sequence ID" value="KAF6425197.1"/>
    <property type="molecule type" value="Genomic_DNA"/>
</dbReference>
<comment type="caution">
    <text evidence="1">The sequence shown here is derived from an EMBL/GenBank/DDBJ whole genome shotgun (WGS) entry which is preliminary data.</text>
</comment>
<name>A0A7J8DPN7_MOLMO</name>
<evidence type="ECO:0000313" key="2">
    <source>
        <dbReference type="Proteomes" id="UP000550707"/>
    </source>
</evidence>